<accession>A0A2N4U5T7</accession>
<dbReference type="SUPFAM" id="SSF53474">
    <property type="entry name" value="alpha/beta-Hydrolases"/>
    <property type="match status" value="1"/>
</dbReference>
<evidence type="ECO:0000259" key="2">
    <source>
        <dbReference type="Pfam" id="PF00975"/>
    </source>
</evidence>
<organism evidence="3 4">
    <name type="scientific">Pollutimonas subterranea</name>
    <dbReference type="NCBI Taxonomy" id="2045210"/>
    <lineage>
        <taxon>Bacteria</taxon>
        <taxon>Pseudomonadati</taxon>
        <taxon>Pseudomonadota</taxon>
        <taxon>Betaproteobacteria</taxon>
        <taxon>Burkholderiales</taxon>
        <taxon>Alcaligenaceae</taxon>
        <taxon>Pollutimonas</taxon>
    </lineage>
</organism>
<evidence type="ECO:0000256" key="1">
    <source>
        <dbReference type="ARBA" id="ARBA00007169"/>
    </source>
</evidence>
<evidence type="ECO:0000313" key="4">
    <source>
        <dbReference type="Proteomes" id="UP000234190"/>
    </source>
</evidence>
<dbReference type="InterPro" id="IPR001031">
    <property type="entry name" value="Thioesterase"/>
</dbReference>
<dbReference type="Proteomes" id="UP000234190">
    <property type="component" value="Unassembled WGS sequence"/>
</dbReference>
<dbReference type="InterPro" id="IPR029058">
    <property type="entry name" value="AB_hydrolase_fold"/>
</dbReference>
<dbReference type="PANTHER" id="PTHR11487">
    <property type="entry name" value="THIOESTERASE"/>
    <property type="match status" value="1"/>
</dbReference>
<dbReference type="Pfam" id="PF00975">
    <property type="entry name" value="Thioesterase"/>
    <property type="match status" value="1"/>
</dbReference>
<comment type="similarity">
    <text evidence="1">Belongs to the thioesterase family.</text>
</comment>
<dbReference type="AlphaFoldDB" id="A0A2N4U5T7"/>
<reference evidence="3 4" key="1">
    <citation type="submission" date="2017-10" db="EMBL/GenBank/DDBJ databases">
        <title>Two draft genome sequences of Pusillimonas sp. strains isolated from a nitrate- and radionuclide-contaminated groundwater in Russia.</title>
        <authorList>
            <person name="Grouzdev D.S."/>
            <person name="Tourova T.P."/>
            <person name="Goeva M.A."/>
            <person name="Babich T.L."/>
            <person name="Sokolova D.S."/>
            <person name="Abdullin R."/>
            <person name="Poltaraus A.B."/>
            <person name="Toshchakov S.V."/>
            <person name="Nazina T.N."/>
        </authorList>
    </citation>
    <scope>NUCLEOTIDE SEQUENCE [LARGE SCALE GENOMIC DNA]</scope>
    <source>
        <strain evidence="3 4">JR1/69-3-13</strain>
    </source>
</reference>
<keyword evidence="4" id="KW-1185">Reference proteome</keyword>
<dbReference type="InterPro" id="IPR012223">
    <property type="entry name" value="TEII"/>
</dbReference>
<proteinExistence type="inferred from homology"/>
<dbReference type="EMBL" id="PDNW01000005">
    <property type="protein sequence ID" value="PLC50391.1"/>
    <property type="molecule type" value="Genomic_DNA"/>
</dbReference>
<dbReference type="Gene3D" id="3.40.50.1820">
    <property type="entry name" value="alpha/beta hydrolase"/>
    <property type="match status" value="1"/>
</dbReference>
<evidence type="ECO:0000313" key="3">
    <source>
        <dbReference type="EMBL" id="PLC50391.1"/>
    </source>
</evidence>
<dbReference type="OrthoDB" id="8480037at2"/>
<dbReference type="GO" id="GO:0008610">
    <property type="term" value="P:lipid biosynthetic process"/>
    <property type="evidence" value="ECO:0007669"/>
    <property type="project" value="TreeGrafter"/>
</dbReference>
<feature type="domain" description="Thioesterase" evidence="2">
    <location>
        <begin position="34"/>
        <end position="244"/>
    </location>
</feature>
<dbReference type="RefSeq" id="WP_102073494.1">
    <property type="nucleotide sequence ID" value="NZ_PDNW01000005.1"/>
</dbReference>
<sequence>MMESAESSIDIRLTPWPWLAQLRPACIGEPMYLFFPHAGGSPLSAGAFAAALPQTSGVMAVNLPRVQADGPLPKRVTQAVGPLVAVIQSWLADSTPHPQCQRLLLVGNSYGALLAYEVARQLTDLALPVERLIVSGFRSPAALPTDTPLYRLPSDLLYAELRSRFGSTPRSPSDEHLSLEEALRADLEACDTYRHAAVAPLPIPVEVLHMIDDPSISLQDLQEWQAVTAHPLRVSRVRGGHFPWATEARTLAPLFTQLLQSGDVESEDDTSTALVISSDKEGRT</sequence>
<gene>
    <name evidence="3" type="ORF">CR159_08010</name>
</gene>
<name>A0A2N4U5T7_9BURK</name>
<protein>
    <submittedName>
        <fullName evidence="3">Thioesterase</fullName>
    </submittedName>
</protein>
<dbReference type="PANTHER" id="PTHR11487:SF0">
    <property type="entry name" value="S-ACYL FATTY ACID SYNTHASE THIOESTERASE, MEDIUM CHAIN"/>
    <property type="match status" value="1"/>
</dbReference>
<comment type="caution">
    <text evidence="3">The sequence shown here is derived from an EMBL/GenBank/DDBJ whole genome shotgun (WGS) entry which is preliminary data.</text>
</comment>